<feature type="transmembrane region" description="Helical" evidence="1">
    <location>
        <begin position="84"/>
        <end position="105"/>
    </location>
</feature>
<keyword evidence="1" id="KW-0812">Transmembrane</keyword>
<evidence type="ECO:0000256" key="1">
    <source>
        <dbReference type="SAM" id="Phobius"/>
    </source>
</evidence>
<keyword evidence="3" id="KW-1185">Reference proteome</keyword>
<evidence type="ECO:0000313" key="3">
    <source>
        <dbReference type="Proteomes" id="UP000258927"/>
    </source>
</evidence>
<feature type="transmembrane region" description="Helical" evidence="1">
    <location>
        <begin position="47"/>
        <end position="72"/>
    </location>
</feature>
<feature type="transmembrane region" description="Helical" evidence="1">
    <location>
        <begin position="331"/>
        <end position="352"/>
    </location>
</feature>
<keyword evidence="1" id="KW-1133">Transmembrane helix</keyword>
<feature type="transmembrane region" description="Helical" evidence="1">
    <location>
        <begin position="373"/>
        <end position="396"/>
    </location>
</feature>
<dbReference type="Proteomes" id="UP000258927">
    <property type="component" value="Plasmid pHL2708X3"/>
</dbReference>
<accession>A0A2R4MJ28</accession>
<feature type="transmembrane region" description="Helical" evidence="1">
    <location>
        <begin position="12"/>
        <end position="35"/>
    </location>
</feature>
<protein>
    <submittedName>
        <fullName evidence="2">Uncharacterized protein</fullName>
    </submittedName>
</protein>
<feature type="transmembrane region" description="Helical" evidence="1">
    <location>
        <begin position="269"/>
        <end position="291"/>
    </location>
</feature>
<feature type="transmembrane region" description="Helical" evidence="1">
    <location>
        <begin position="303"/>
        <end position="325"/>
    </location>
</feature>
<proteinExistence type="predicted"/>
<feature type="transmembrane region" description="Helical" evidence="1">
    <location>
        <begin position="243"/>
        <end position="263"/>
    </location>
</feature>
<feature type="transmembrane region" description="Helical" evidence="1">
    <location>
        <begin position="408"/>
        <end position="428"/>
    </location>
</feature>
<feature type="transmembrane region" description="Helical" evidence="1">
    <location>
        <begin position="181"/>
        <end position="205"/>
    </location>
</feature>
<keyword evidence="2" id="KW-0614">Plasmid</keyword>
<dbReference type="KEGG" id="mmyr:MXMO3_03476"/>
<evidence type="ECO:0000313" key="2">
    <source>
        <dbReference type="EMBL" id="AVX05979.1"/>
    </source>
</evidence>
<dbReference type="AlphaFoldDB" id="A0A2R4MJ28"/>
<sequence>MSFILKPIKHPVFLPHYANAGLGFYVAVVILVGPLHISALEIQFADIALITTGITACLIVSLFFTPFVANSLLRGGIRSLLNGLGLRAIFSTLLVLILNLVPLFLPDHFEVMVLLYAIVFLLLSILHKVFFNIAWLNVMQVLTPSDDADGYVSGVRRVNGLVSIGASTFAIFLSVSVSPQLFVAVISALIVIYAWWNYLIVSFSLKRNGAIALRISRQLAKTTVEGNFSSWLSVARVPKLQEVLWFSVLPTLLMPPLLFYYFLEKTTPGWSTLLAVALISQSIVSYFLPVMMRKIKELDRFKVRLALVLFTSINLAAIILTRSVFQNNDNFWPLISLSFCIFLMAFGVAHMLSIFAHNDVVLASKKANVNNTALFTIYDFCLDAVPAFWLFIASLLVPLNAYLLELTIYELFCALSIGIALLGMLYFGTRQKQLIGGMNHEQK</sequence>
<dbReference type="EMBL" id="CP021331">
    <property type="protein sequence ID" value="AVX05979.1"/>
    <property type="molecule type" value="Genomic_DNA"/>
</dbReference>
<dbReference type="RefSeq" id="WP_117396933.1">
    <property type="nucleotide sequence ID" value="NZ_CP021331.1"/>
</dbReference>
<gene>
    <name evidence="2" type="ORF">MXMO3_03476</name>
</gene>
<feature type="transmembrane region" description="Helical" evidence="1">
    <location>
        <begin position="158"/>
        <end position="175"/>
    </location>
</feature>
<name>A0A2R4MJ28_9HYPH</name>
<feature type="transmembrane region" description="Helical" evidence="1">
    <location>
        <begin position="111"/>
        <end position="138"/>
    </location>
</feature>
<organism evidence="2 3">
    <name type="scientific">Maritalea myrionectae</name>
    <dbReference type="NCBI Taxonomy" id="454601"/>
    <lineage>
        <taxon>Bacteria</taxon>
        <taxon>Pseudomonadati</taxon>
        <taxon>Pseudomonadota</taxon>
        <taxon>Alphaproteobacteria</taxon>
        <taxon>Hyphomicrobiales</taxon>
        <taxon>Devosiaceae</taxon>
        <taxon>Maritalea</taxon>
    </lineage>
</organism>
<geneLocation type="plasmid" evidence="3">
    <name>phl2708x3</name>
</geneLocation>
<keyword evidence="1" id="KW-0472">Membrane</keyword>
<reference evidence="2 3" key="1">
    <citation type="submission" date="2017-05" db="EMBL/GenBank/DDBJ databases">
        <title>Genome Analysis of Maritalea myrionectae HL2708#5.</title>
        <authorList>
            <consortium name="Cotde Inc.-PKNU"/>
            <person name="Jang D."/>
            <person name="Oh H.-M."/>
        </authorList>
    </citation>
    <scope>NUCLEOTIDE SEQUENCE [LARGE SCALE GENOMIC DNA]</scope>
    <source>
        <strain evidence="2 3">HL2708#5</strain>
        <plasmid evidence="3">phl2708x3</plasmid>
    </source>
</reference>